<dbReference type="GO" id="GO:0048101">
    <property type="term" value="F:calmodulin-activated 3',5'-cyclic-GMP phosphodiesterase activity"/>
    <property type="evidence" value="ECO:0000318"/>
    <property type="project" value="GO_Central"/>
</dbReference>
<comment type="cofactor">
    <cofactor evidence="12">
        <name>a divalent metal cation</name>
        <dbReference type="ChEBI" id="CHEBI:60240"/>
    </cofactor>
    <text evidence="12">Binds 2 divalent metal cations per subunit. Site 1 may preferentially bind zinc ions, while site 2 has a preference for magnesium and/or manganese ions.</text>
</comment>
<dbReference type="InterPro" id="IPR023088">
    <property type="entry name" value="PDEase"/>
</dbReference>
<dbReference type="GO" id="GO:0004117">
    <property type="term" value="F:calmodulin-activated dual specificity 3',5'-cyclic-GMP, 3',5'-cyclic-AMP phosphodiesterase activity"/>
    <property type="evidence" value="ECO:0000318"/>
    <property type="project" value="GO_Central"/>
</dbReference>
<dbReference type="GO" id="GO:0141162">
    <property type="term" value="P:negative regulation of cAMP/PKA signal transduction"/>
    <property type="evidence" value="ECO:0000318"/>
    <property type="project" value="GO_Central"/>
</dbReference>
<feature type="binding site" evidence="11">
    <location>
        <position position="238"/>
    </location>
    <ligand>
        <name>Zn(2+)</name>
        <dbReference type="ChEBI" id="CHEBI:29105"/>
        <label>1</label>
    </ligand>
</feature>
<dbReference type="Proteomes" id="UP000001646">
    <property type="component" value="Chromosome 1"/>
</dbReference>
<dbReference type="eggNOG" id="KOG3688">
    <property type="taxonomic scope" value="Eukaryota"/>
</dbReference>
<dbReference type="GO" id="GO:0046872">
    <property type="term" value="F:metal ion binding"/>
    <property type="evidence" value="ECO:0007669"/>
    <property type="project" value="UniProtKB-KW"/>
</dbReference>
<dbReference type="GO" id="GO:0043025">
    <property type="term" value="C:neuronal cell body"/>
    <property type="evidence" value="ECO:0000318"/>
    <property type="project" value="GO_Central"/>
</dbReference>
<keyword evidence="5" id="KW-0114">cAMP</keyword>
<dbReference type="STRING" id="28377.ENSACAP00000012999"/>
<keyword evidence="3 11" id="KW-0479">Metal-binding</keyword>
<feature type="binding site" evidence="10">
    <location>
        <position position="398"/>
    </location>
    <ligand>
        <name>AMP</name>
        <dbReference type="ChEBI" id="CHEBI:456215"/>
    </ligand>
</feature>
<feature type="binding site" evidence="11">
    <location>
        <position position="237"/>
    </location>
    <ligand>
        <name>Zn(2+)</name>
        <dbReference type="ChEBI" id="CHEBI:29105"/>
        <label>1</label>
    </ligand>
</feature>
<accession>G1KNF9</accession>
<dbReference type="CDD" id="cd00077">
    <property type="entry name" value="HDc"/>
    <property type="match status" value="1"/>
</dbReference>
<dbReference type="Pfam" id="PF00233">
    <property type="entry name" value="PDEase_I"/>
    <property type="match status" value="1"/>
</dbReference>
<dbReference type="EC" id="3.1.4.-" evidence="12"/>
<evidence type="ECO:0000313" key="14">
    <source>
        <dbReference type="Ensembl" id="ENSACAP00000012999.3"/>
    </source>
</evidence>
<dbReference type="PROSITE" id="PS51845">
    <property type="entry name" value="PDEASE_I_2"/>
    <property type="match status" value="1"/>
</dbReference>
<feature type="domain" description="PDEase" evidence="13">
    <location>
        <begin position="120"/>
        <end position="502"/>
    </location>
</feature>
<comment type="catalytic activity">
    <reaction evidence="8">
        <text>a nucleoside 3',5'-cyclic phosphate + H2O = a nucleoside 5'-phosphate + H(+)</text>
        <dbReference type="Rhea" id="RHEA:14653"/>
        <dbReference type="ChEBI" id="CHEBI:15377"/>
        <dbReference type="ChEBI" id="CHEBI:15378"/>
        <dbReference type="ChEBI" id="CHEBI:57867"/>
        <dbReference type="ChEBI" id="CHEBI:58464"/>
        <dbReference type="EC" id="3.1.4.17"/>
    </reaction>
    <physiologicalReaction direction="left-to-right" evidence="8">
        <dbReference type="Rhea" id="RHEA:14654"/>
    </physiologicalReaction>
</comment>
<evidence type="ECO:0000259" key="13">
    <source>
        <dbReference type="PROSITE" id="PS51845"/>
    </source>
</evidence>
<evidence type="ECO:0000256" key="10">
    <source>
        <dbReference type="PIRSR" id="PIRSR623088-2"/>
    </source>
</evidence>
<dbReference type="InterPro" id="IPR002073">
    <property type="entry name" value="PDEase_catalytic_dom"/>
</dbReference>
<comment type="catalytic activity">
    <reaction evidence="7">
        <text>3',5'-cyclic GMP + H2O = GMP + H(+)</text>
        <dbReference type="Rhea" id="RHEA:16957"/>
        <dbReference type="ChEBI" id="CHEBI:15377"/>
        <dbReference type="ChEBI" id="CHEBI:15378"/>
        <dbReference type="ChEBI" id="CHEBI:57746"/>
        <dbReference type="ChEBI" id="CHEBI:58115"/>
    </reaction>
    <physiologicalReaction direction="left-to-right" evidence="7">
        <dbReference type="Rhea" id="RHEA:16958"/>
    </physiologicalReaction>
</comment>
<reference evidence="14" key="2">
    <citation type="submission" date="2025-08" db="UniProtKB">
        <authorList>
            <consortium name="Ensembl"/>
        </authorList>
    </citation>
    <scope>IDENTIFICATION</scope>
</reference>
<dbReference type="Pfam" id="PF08499">
    <property type="entry name" value="PDEase_I_N"/>
    <property type="match status" value="1"/>
</dbReference>
<dbReference type="GO" id="GO:0007165">
    <property type="term" value="P:signal transduction"/>
    <property type="evidence" value="ECO:0007669"/>
    <property type="project" value="InterPro"/>
</dbReference>
<dbReference type="InterPro" id="IPR036971">
    <property type="entry name" value="PDEase_catalytic_dom_sf"/>
</dbReference>
<feature type="binding site" evidence="11">
    <location>
        <position position="238"/>
    </location>
    <ligand>
        <name>Zn(2+)</name>
        <dbReference type="ChEBI" id="CHEBI:29105"/>
        <label>2</label>
    </ligand>
</feature>
<organism evidence="14 15">
    <name type="scientific">Anolis carolinensis</name>
    <name type="common">Green anole</name>
    <name type="synonym">American chameleon</name>
    <dbReference type="NCBI Taxonomy" id="28377"/>
    <lineage>
        <taxon>Eukaryota</taxon>
        <taxon>Metazoa</taxon>
        <taxon>Chordata</taxon>
        <taxon>Craniata</taxon>
        <taxon>Vertebrata</taxon>
        <taxon>Euteleostomi</taxon>
        <taxon>Lepidosauria</taxon>
        <taxon>Squamata</taxon>
        <taxon>Bifurcata</taxon>
        <taxon>Unidentata</taxon>
        <taxon>Episquamata</taxon>
        <taxon>Toxicofera</taxon>
        <taxon>Iguania</taxon>
        <taxon>Dactyloidae</taxon>
        <taxon>Anolis</taxon>
    </lineage>
</organism>
<keyword evidence="15" id="KW-1185">Reference proteome</keyword>
<sequence length="508" mass="58112">MSLQLGIGETNVCKRLKQLHLKNACARCVPRNSAKSKTSMQRNKKKLSSNILCLLNSEDEMSKIQWDSMPVDVQEWLTITFTSQQEAHKAEDAASVRTVAYAVQTGVFVERKFHTATSPVGLAYPLEVTEALKEVDKWGFDVFALNEVSQGHSLKYLMCELLSKYNLLSQFKIPIACLISFTSALEAGYNKYQNTYHNSVHATDVTQTVHTILLHTGIMHWFTDLEILAFIFGTSIHDYDHPGTTNHFHVATRSETAILYNDKSVLENHHVSAVYHLMQSDEMNILVNLTAEEWRELRHLVIEMILATDMTQHFHHMNCMKRILQNEQQVKRIHKDKVMAMIVHAADISHPAKPWHLHQKWSEAVMEEFFNQGDKEAALGLPISSLCDRKTINIAESQIGFLDIIIKPFFVLLLELIEEIVAPLIKEASKSKCASSSKQQRTIIYGMEHSEEFTGTNSLYSVHNVTKAMELLSALDISRFKEHLLMFIQENKEKWKEIQEKNSEGMQK</sequence>
<keyword evidence="4 12" id="KW-0378">Hydrolase</keyword>
<dbReference type="Gene3D" id="1.10.1300.10">
    <property type="entry name" value="3'5'-cyclic nucleotide phosphodiesterase, catalytic domain"/>
    <property type="match status" value="1"/>
</dbReference>
<protein>
    <recommendedName>
        <fullName evidence="12">Phosphodiesterase</fullName>
        <ecNumber evidence="12">3.1.4.-</ecNumber>
    </recommendedName>
</protein>
<dbReference type="InParanoid" id="G1KNF9"/>
<dbReference type="AlphaFoldDB" id="G1KNF9"/>
<keyword evidence="2" id="KW-0140">cGMP</keyword>
<evidence type="ECO:0000256" key="9">
    <source>
        <dbReference type="PIRSR" id="PIRSR623088-1"/>
    </source>
</evidence>
<dbReference type="Bgee" id="ENSACAG00000013189">
    <property type="expression patterns" value="Expressed in brain and 3 other cell types or tissues"/>
</dbReference>
<feature type="binding site" evidence="10">
    <location>
        <begin position="197"/>
        <end position="201"/>
    </location>
    <ligand>
        <name>AMP</name>
        <dbReference type="ChEBI" id="CHEBI:456215"/>
    </ligand>
</feature>
<evidence type="ECO:0000256" key="2">
    <source>
        <dbReference type="ARBA" id="ARBA00022535"/>
    </source>
</evidence>
<dbReference type="InterPro" id="IPR013706">
    <property type="entry name" value="PDE1_N"/>
</dbReference>
<feature type="binding site" evidence="11">
    <location>
        <position position="201"/>
    </location>
    <ligand>
        <name>Zn(2+)</name>
        <dbReference type="ChEBI" id="CHEBI:29105"/>
        <label>1</label>
    </ligand>
</feature>
<dbReference type="SMART" id="SM00471">
    <property type="entry name" value="HDc"/>
    <property type="match status" value="1"/>
</dbReference>
<dbReference type="Ensembl" id="ENSACAT00000013258.3">
    <property type="protein sequence ID" value="ENSACAP00000012999.3"/>
    <property type="gene ID" value="ENSACAG00000013189.3"/>
</dbReference>
<feature type="active site" description="Proton donor" evidence="9">
    <location>
        <position position="197"/>
    </location>
</feature>
<dbReference type="InterPro" id="IPR003607">
    <property type="entry name" value="HD/PDEase_dom"/>
</dbReference>
<evidence type="ECO:0000256" key="4">
    <source>
        <dbReference type="ARBA" id="ARBA00022801"/>
    </source>
</evidence>
<evidence type="ECO:0000256" key="6">
    <source>
        <dbReference type="ARBA" id="ARBA00033675"/>
    </source>
</evidence>
<dbReference type="SUPFAM" id="SSF109604">
    <property type="entry name" value="HD-domain/PDEase-like"/>
    <property type="match status" value="1"/>
</dbReference>
<feature type="binding site" evidence="10">
    <location>
        <position position="347"/>
    </location>
    <ligand>
        <name>AMP</name>
        <dbReference type="ChEBI" id="CHEBI:456215"/>
    </ligand>
</feature>
<dbReference type="PRINTS" id="PR00387">
    <property type="entry name" value="PDIESTERASE1"/>
</dbReference>
<feature type="binding site" evidence="10">
    <location>
        <position position="238"/>
    </location>
    <ligand>
        <name>AMP</name>
        <dbReference type="ChEBI" id="CHEBI:456215"/>
    </ligand>
</feature>
<reference evidence="14 15" key="1">
    <citation type="submission" date="2009-12" db="EMBL/GenBank/DDBJ databases">
        <title>The Genome Sequence of Anolis carolinensis (Green Anole Lizard).</title>
        <authorList>
            <consortium name="The Genome Sequencing Platform"/>
            <person name="Di Palma F."/>
            <person name="Alfoldi J."/>
            <person name="Heiman D."/>
            <person name="Young S."/>
            <person name="Grabherr M."/>
            <person name="Johnson J."/>
            <person name="Lander E.S."/>
            <person name="Lindblad-Toh K."/>
        </authorList>
    </citation>
    <scope>NUCLEOTIDE SEQUENCE [LARGE SCALE GENOMIC DNA]</scope>
    <source>
        <strain evidence="14 15">JBL SC #1</strain>
    </source>
</reference>
<dbReference type="HOGENOM" id="CLU_005940_1_3_1"/>
<evidence type="ECO:0000256" key="1">
    <source>
        <dbReference type="ARBA" id="ARBA00010664"/>
    </source>
</evidence>
<dbReference type="GeneTree" id="ENSGT00940000157043"/>
<comment type="catalytic activity">
    <reaction evidence="6">
        <text>3',5'-cyclic AMP + H2O = AMP + H(+)</text>
        <dbReference type="Rhea" id="RHEA:25277"/>
        <dbReference type="ChEBI" id="CHEBI:15377"/>
        <dbReference type="ChEBI" id="CHEBI:15378"/>
        <dbReference type="ChEBI" id="CHEBI:58165"/>
        <dbReference type="ChEBI" id="CHEBI:456215"/>
    </reaction>
    <physiologicalReaction direction="left-to-right" evidence="6">
        <dbReference type="Rhea" id="RHEA:25278"/>
    </physiologicalReaction>
</comment>
<evidence type="ECO:0000256" key="7">
    <source>
        <dbReference type="ARBA" id="ARBA00033684"/>
    </source>
</evidence>
<dbReference type="PANTHER" id="PTHR11347">
    <property type="entry name" value="CYCLIC NUCLEOTIDE PHOSPHODIESTERASE"/>
    <property type="match status" value="1"/>
</dbReference>
<dbReference type="PROSITE" id="PS00126">
    <property type="entry name" value="PDEASE_I_1"/>
    <property type="match status" value="1"/>
</dbReference>
<dbReference type="InterPro" id="IPR023174">
    <property type="entry name" value="PDEase_CS"/>
</dbReference>
<evidence type="ECO:0000256" key="8">
    <source>
        <dbReference type="ARBA" id="ARBA00033709"/>
    </source>
</evidence>
<evidence type="ECO:0000256" key="11">
    <source>
        <dbReference type="PIRSR" id="PIRSR623088-3"/>
    </source>
</evidence>
<reference evidence="14" key="3">
    <citation type="submission" date="2025-09" db="UniProtKB">
        <authorList>
            <consortium name="Ensembl"/>
        </authorList>
    </citation>
    <scope>IDENTIFICATION</scope>
</reference>
<feature type="binding site" evidence="11">
    <location>
        <position position="347"/>
    </location>
    <ligand>
        <name>Zn(2+)</name>
        <dbReference type="ChEBI" id="CHEBI:29105"/>
        <label>1</label>
    </ligand>
</feature>
<evidence type="ECO:0000313" key="15">
    <source>
        <dbReference type="Proteomes" id="UP000001646"/>
    </source>
</evidence>
<evidence type="ECO:0000256" key="3">
    <source>
        <dbReference type="ARBA" id="ARBA00022723"/>
    </source>
</evidence>
<evidence type="ECO:0000256" key="5">
    <source>
        <dbReference type="ARBA" id="ARBA00023149"/>
    </source>
</evidence>
<proteinExistence type="inferred from homology"/>
<name>G1KNF9_ANOCA</name>
<evidence type="ECO:0000256" key="12">
    <source>
        <dbReference type="RuleBase" id="RU363067"/>
    </source>
</evidence>
<comment type="similarity">
    <text evidence="1">Belongs to the cyclic nucleotide phosphodiesterase family. PDE1 subfamily.</text>
</comment>